<feature type="domain" description="Bacterial shufflon protein N-terminal" evidence="2">
    <location>
        <begin position="33"/>
        <end position="345"/>
    </location>
</feature>
<dbReference type="EMBL" id="AAMITS010000027">
    <property type="protein sequence ID" value="EDH7764768.1"/>
    <property type="molecule type" value="Genomic_DNA"/>
</dbReference>
<keyword evidence="1" id="KW-1133">Transmembrane helix</keyword>
<evidence type="ECO:0000259" key="2">
    <source>
        <dbReference type="Pfam" id="PF04917"/>
    </source>
</evidence>
<keyword evidence="1" id="KW-0812">Transmembrane</keyword>
<gene>
    <name evidence="3" type="ORF">CB604_20065</name>
</gene>
<accession>A0A635M743</accession>
<organism evidence="3">
    <name type="scientific">Salmonella enteritidis</name>
    <dbReference type="NCBI Taxonomy" id="149539"/>
    <lineage>
        <taxon>Bacteria</taxon>
        <taxon>Pseudomonadati</taxon>
        <taxon>Pseudomonadota</taxon>
        <taxon>Gammaproteobacteria</taxon>
        <taxon>Enterobacterales</taxon>
        <taxon>Enterobacteriaceae</taxon>
        <taxon>Salmonella</taxon>
    </lineage>
</organism>
<dbReference type="Pfam" id="PF04917">
    <property type="entry name" value="Shufflon_N"/>
    <property type="match status" value="1"/>
</dbReference>
<proteinExistence type="predicted"/>
<comment type="caution">
    <text evidence="3">The sequence shown here is derived from an EMBL/GenBank/DDBJ whole genome shotgun (WGS) entry which is preliminary data.</text>
</comment>
<reference evidence="3" key="1">
    <citation type="submission" date="2018-07" db="EMBL/GenBank/DDBJ databases">
        <authorList>
            <person name="Ashton P.M."/>
            <person name="Dallman T."/>
            <person name="Nair S."/>
            <person name="De Pinna E."/>
            <person name="Peters T."/>
            <person name="Grant K."/>
        </authorList>
    </citation>
    <scope>NUCLEOTIDE SEQUENCE</scope>
    <source>
        <strain evidence="3">361772</strain>
    </source>
</reference>
<evidence type="ECO:0000256" key="1">
    <source>
        <dbReference type="SAM" id="Phobius"/>
    </source>
</evidence>
<protein>
    <submittedName>
        <fullName evidence="3">Shufflon system plasmid conjugative transfer pilus tip adhesin PilV</fullName>
    </submittedName>
</protein>
<feature type="transmembrane region" description="Helical" evidence="1">
    <location>
        <begin position="7"/>
        <end position="28"/>
    </location>
</feature>
<dbReference type="AlphaFoldDB" id="A0A635M743"/>
<dbReference type="InterPro" id="IPR007001">
    <property type="entry name" value="Shufflon_N"/>
</dbReference>
<name>A0A635M743_SALEN</name>
<keyword evidence="1" id="KW-0472">Membrane</keyword>
<evidence type="ECO:0000313" key="3">
    <source>
        <dbReference type="EMBL" id="EDH7764768.1"/>
    </source>
</evidence>
<sequence length="458" mass="47707">MKKTDKGVSLLEVLLVIGIMVMVIPKVYENIENHLNNVRWQNAAEHANTYNTAVRNYVADNASTLLAGSLPKTITPATLIQKGYLKSGFSESNFGQSYITGIAKNSKTSRLEALTCSNGGQSLSEAGMRSVASMIEGLGGYINSSKQAIGAGGGWSDTPSNYGLNCATGHIAMALVGADLQESDRLYRYSIANRPDLNRMHTAIDMNSNNLNNVGTLNGNAAALSGDISARNGTFSGAISGNTATTNGDITSNNGWLVTKNSKGWMNSTYGGGWYMSDSSWLRSVNNKGIYTGGQVKGGTVRADGRLYTGEYLQLEKTATAGASCSPNGLVGRDSTGAILSCQSGVWRTSGSSNGSYSNLGSHRGSFTGRNTGSGTLFVYASGGNGGSAGGDCANTSRLQGYVAGVLISTNASNNPSYGKTAFISFAVPAGATYQITSYPAQNYSCGSGVFSVFGYQT</sequence>